<proteinExistence type="predicted"/>
<evidence type="ECO:0000313" key="2">
    <source>
        <dbReference type="EMBL" id="CAE2319246.1"/>
    </source>
</evidence>
<reference evidence="2" key="1">
    <citation type="submission" date="2021-01" db="EMBL/GenBank/DDBJ databases">
        <authorList>
            <person name="Corre E."/>
            <person name="Pelletier E."/>
            <person name="Niang G."/>
            <person name="Scheremetjew M."/>
            <person name="Finn R."/>
            <person name="Kale V."/>
            <person name="Holt S."/>
            <person name="Cochrane G."/>
            <person name="Meng A."/>
            <person name="Brown T."/>
            <person name="Cohen L."/>
        </authorList>
    </citation>
    <scope>NUCLEOTIDE SEQUENCE</scope>
    <source>
        <strain evidence="2">SoJaBio B1-5/56/2</strain>
    </source>
</reference>
<accession>A0A7S4L9A1</accession>
<feature type="chain" id="PRO_5031226922" evidence="1">
    <location>
        <begin position="21"/>
        <end position="161"/>
    </location>
</feature>
<evidence type="ECO:0000256" key="1">
    <source>
        <dbReference type="SAM" id="SignalP"/>
    </source>
</evidence>
<feature type="signal peptide" evidence="1">
    <location>
        <begin position="1"/>
        <end position="20"/>
    </location>
</feature>
<keyword evidence="1" id="KW-0732">Signal</keyword>
<organism evidence="2">
    <name type="scientific">Paramoeba aestuarina</name>
    <dbReference type="NCBI Taxonomy" id="180227"/>
    <lineage>
        <taxon>Eukaryota</taxon>
        <taxon>Amoebozoa</taxon>
        <taxon>Discosea</taxon>
        <taxon>Flabellinia</taxon>
        <taxon>Dactylopodida</taxon>
        <taxon>Paramoebidae</taxon>
        <taxon>Paramoeba</taxon>
    </lineage>
</organism>
<dbReference type="EMBL" id="HBKR01026439">
    <property type="protein sequence ID" value="CAE2319246.1"/>
    <property type="molecule type" value="Transcribed_RNA"/>
</dbReference>
<dbReference type="AlphaFoldDB" id="A0A7S4L9A1"/>
<sequence length="161" mass="17398">MKVFTSGVLLVLCFLGLALCDEPVDLNPFLCEDKCLSVGTSTNSVIALDLPGAPEIMWSTYLSIPNYTIYSPEDWTITLASCSSIRGDPCKYSLVDLPGGQTVTVGNPDYDYSFGFVINPIFFDAAEDGFRCDGAGFQLVDGSNITFPLYTVPTTSIELTC</sequence>
<name>A0A7S4L9A1_9EUKA</name>
<protein>
    <submittedName>
        <fullName evidence="2">Uncharacterized protein</fullName>
    </submittedName>
</protein>
<gene>
    <name evidence="2" type="ORF">NAES01612_LOCUS17335</name>
</gene>